<dbReference type="Proteomes" id="UP001227268">
    <property type="component" value="Unassembled WGS sequence"/>
</dbReference>
<organism evidence="1 2">
    <name type="scientific">Naganishia friedmannii</name>
    <dbReference type="NCBI Taxonomy" id="89922"/>
    <lineage>
        <taxon>Eukaryota</taxon>
        <taxon>Fungi</taxon>
        <taxon>Dikarya</taxon>
        <taxon>Basidiomycota</taxon>
        <taxon>Agaricomycotina</taxon>
        <taxon>Tremellomycetes</taxon>
        <taxon>Filobasidiales</taxon>
        <taxon>Filobasidiaceae</taxon>
        <taxon>Naganishia</taxon>
    </lineage>
</organism>
<protein>
    <submittedName>
        <fullName evidence="1">Uncharacterized protein</fullName>
    </submittedName>
</protein>
<keyword evidence="2" id="KW-1185">Reference proteome</keyword>
<dbReference type="EMBL" id="JASBWT010000012">
    <property type="protein sequence ID" value="KAJ9099911.1"/>
    <property type="molecule type" value="Genomic_DNA"/>
</dbReference>
<reference evidence="1" key="1">
    <citation type="submission" date="2023-04" db="EMBL/GenBank/DDBJ databases">
        <title>Draft Genome sequencing of Naganishia species isolated from polar environments using Oxford Nanopore Technology.</title>
        <authorList>
            <person name="Leo P."/>
            <person name="Venkateswaran K."/>
        </authorList>
    </citation>
    <scope>NUCLEOTIDE SEQUENCE</scope>
    <source>
        <strain evidence="1">MNA-CCFEE 5423</strain>
    </source>
</reference>
<accession>A0ACC2VMQ1</accession>
<evidence type="ECO:0000313" key="1">
    <source>
        <dbReference type="EMBL" id="KAJ9099911.1"/>
    </source>
</evidence>
<comment type="caution">
    <text evidence="1">The sequence shown here is derived from an EMBL/GenBank/DDBJ whole genome shotgun (WGS) entry which is preliminary data.</text>
</comment>
<name>A0ACC2VMQ1_9TREE</name>
<sequence>MTTHHPRQFPVILMTGTPGTGKSTTAALLASSSSIPLVQLNISDIVKEKSFHEGWDEEWNSWTLDEDRLLDYLEDVINPRDAPASTGFIIDHHSPSMYPERWIDLAVVLRTDNEILYRRLEDRKYKANKIQENVSAEIMEVISAETRESYEPEIVVELRSDGLVDNEMDDNVRRIEEWCVNWIKNSAERGEAQADVDAEESDE</sequence>
<proteinExistence type="predicted"/>
<gene>
    <name evidence="1" type="ORF">QFC21_003916</name>
</gene>
<evidence type="ECO:0000313" key="2">
    <source>
        <dbReference type="Proteomes" id="UP001227268"/>
    </source>
</evidence>